<dbReference type="Pfam" id="PF00069">
    <property type="entry name" value="Pkinase"/>
    <property type="match status" value="1"/>
</dbReference>
<feature type="domain" description="Protein kinase" evidence="9">
    <location>
        <begin position="578"/>
        <end position="872"/>
    </location>
</feature>
<feature type="region of interest" description="Disordered" evidence="8">
    <location>
        <begin position="146"/>
        <end position="205"/>
    </location>
</feature>
<dbReference type="PANTHER" id="PTHR24056:SF546">
    <property type="entry name" value="CYCLIN-DEPENDENT KINASE 12"/>
    <property type="match status" value="1"/>
</dbReference>
<feature type="compositionally biased region" description="Polar residues" evidence="8">
    <location>
        <begin position="942"/>
        <end position="980"/>
    </location>
</feature>
<gene>
    <name evidence="11" type="primary">LOC106466065</name>
</gene>
<feature type="region of interest" description="Disordered" evidence="8">
    <location>
        <begin position="517"/>
        <end position="539"/>
    </location>
</feature>
<keyword evidence="3" id="KW-0808">Transferase</keyword>
<feature type="region of interest" description="Disordered" evidence="8">
    <location>
        <begin position="1552"/>
        <end position="1573"/>
    </location>
</feature>
<feature type="compositionally biased region" description="Basic and acidic residues" evidence="8">
    <location>
        <begin position="20"/>
        <end position="32"/>
    </location>
</feature>
<dbReference type="PROSITE" id="PS50011">
    <property type="entry name" value="PROTEIN_KINASE_DOM"/>
    <property type="match status" value="1"/>
</dbReference>
<feature type="compositionally biased region" description="Polar residues" evidence="8">
    <location>
        <begin position="1279"/>
        <end position="1294"/>
    </location>
</feature>
<evidence type="ECO:0000259" key="9">
    <source>
        <dbReference type="PROSITE" id="PS50011"/>
    </source>
</evidence>
<reference evidence="11" key="1">
    <citation type="submission" date="2025-08" db="UniProtKB">
        <authorList>
            <consortium name="RefSeq"/>
        </authorList>
    </citation>
    <scope>IDENTIFICATION</scope>
    <source>
        <tissue evidence="11">Muscle</tissue>
    </source>
</reference>
<feature type="compositionally biased region" description="Basic and acidic residues" evidence="8">
    <location>
        <begin position="146"/>
        <end position="156"/>
    </location>
</feature>
<organism evidence="10 11">
    <name type="scientific">Limulus polyphemus</name>
    <name type="common">Atlantic horseshoe crab</name>
    <dbReference type="NCBI Taxonomy" id="6850"/>
    <lineage>
        <taxon>Eukaryota</taxon>
        <taxon>Metazoa</taxon>
        <taxon>Ecdysozoa</taxon>
        <taxon>Arthropoda</taxon>
        <taxon>Chelicerata</taxon>
        <taxon>Merostomata</taxon>
        <taxon>Xiphosura</taxon>
        <taxon>Limulidae</taxon>
        <taxon>Limulus</taxon>
    </lineage>
</organism>
<evidence type="ECO:0000256" key="4">
    <source>
        <dbReference type="ARBA" id="ARBA00022741"/>
    </source>
</evidence>
<dbReference type="GeneID" id="106466065"/>
<feature type="compositionally biased region" description="Basic and acidic residues" evidence="8">
    <location>
        <begin position="166"/>
        <end position="194"/>
    </location>
</feature>
<evidence type="ECO:0000256" key="5">
    <source>
        <dbReference type="ARBA" id="ARBA00022777"/>
    </source>
</evidence>
<dbReference type="InterPro" id="IPR000719">
    <property type="entry name" value="Prot_kinase_dom"/>
</dbReference>
<keyword evidence="6 7" id="KW-0067">ATP-binding</keyword>
<dbReference type="SUPFAM" id="SSF56112">
    <property type="entry name" value="Protein kinase-like (PK-like)"/>
    <property type="match status" value="1"/>
</dbReference>
<dbReference type="Gene3D" id="3.30.200.20">
    <property type="entry name" value="Phosphorylase Kinase, domain 1"/>
    <property type="match status" value="1"/>
</dbReference>
<keyword evidence="4 7" id="KW-0547">Nucleotide-binding</keyword>
<dbReference type="InterPro" id="IPR008271">
    <property type="entry name" value="Ser/Thr_kinase_AS"/>
</dbReference>
<dbReference type="Proteomes" id="UP000694941">
    <property type="component" value="Unplaced"/>
</dbReference>
<name>A0ABM1BGX0_LIMPO</name>
<evidence type="ECO:0000256" key="8">
    <source>
        <dbReference type="SAM" id="MobiDB-lite"/>
    </source>
</evidence>
<feature type="region of interest" description="Disordered" evidence="8">
    <location>
        <begin position="1279"/>
        <end position="1308"/>
    </location>
</feature>
<feature type="compositionally biased region" description="Basic and acidic residues" evidence="8">
    <location>
        <begin position="276"/>
        <end position="287"/>
    </location>
</feature>
<dbReference type="Gene3D" id="1.10.510.10">
    <property type="entry name" value="Transferase(Phosphotransferase) domain 1"/>
    <property type="match status" value="1"/>
</dbReference>
<feature type="compositionally biased region" description="Low complexity" evidence="8">
    <location>
        <begin position="251"/>
        <end position="265"/>
    </location>
</feature>
<accession>A0ABM1BGX0</accession>
<feature type="compositionally biased region" description="Polar residues" evidence="8">
    <location>
        <begin position="1123"/>
        <end position="1144"/>
    </location>
</feature>
<evidence type="ECO:0000256" key="1">
    <source>
        <dbReference type="ARBA" id="ARBA00006485"/>
    </source>
</evidence>
<dbReference type="SMART" id="SM00220">
    <property type="entry name" value="S_TKc"/>
    <property type="match status" value="1"/>
</dbReference>
<feature type="binding site" evidence="7">
    <location>
        <position position="607"/>
    </location>
    <ligand>
        <name>ATP</name>
        <dbReference type="ChEBI" id="CHEBI:30616"/>
    </ligand>
</feature>
<feature type="compositionally biased region" description="Basic residues" evidence="8">
    <location>
        <begin position="373"/>
        <end position="386"/>
    </location>
</feature>
<feature type="region of interest" description="Disordered" evidence="8">
    <location>
        <begin position="899"/>
        <end position="983"/>
    </location>
</feature>
<evidence type="ECO:0000256" key="3">
    <source>
        <dbReference type="ARBA" id="ARBA00022679"/>
    </source>
</evidence>
<feature type="compositionally biased region" description="Basic residues" evidence="8">
    <location>
        <begin position="333"/>
        <end position="353"/>
    </location>
</feature>
<feature type="compositionally biased region" description="Polar residues" evidence="8">
    <location>
        <begin position="387"/>
        <end position="405"/>
    </location>
</feature>
<feature type="compositionally biased region" description="Basic and acidic residues" evidence="8">
    <location>
        <begin position="221"/>
        <end position="242"/>
    </location>
</feature>
<dbReference type="InterPro" id="IPR050108">
    <property type="entry name" value="CDK"/>
</dbReference>
<feature type="region of interest" description="Disordered" evidence="8">
    <location>
        <begin position="1"/>
        <end position="132"/>
    </location>
</feature>
<dbReference type="InterPro" id="IPR017441">
    <property type="entry name" value="Protein_kinase_ATP_BS"/>
</dbReference>
<dbReference type="PROSITE" id="PS00108">
    <property type="entry name" value="PROTEIN_KINASE_ST"/>
    <property type="match status" value="1"/>
</dbReference>
<evidence type="ECO:0000256" key="2">
    <source>
        <dbReference type="ARBA" id="ARBA00022527"/>
    </source>
</evidence>
<dbReference type="RefSeq" id="XP_013781761.1">
    <property type="nucleotide sequence ID" value="XM_013926307.2"/>
</dbReference>
<keyword evidence="5" id="KW-0418">Kinase</keyword>
<evidence type="ECO:0000313" key="10">
    <source>
        <dbReference type="Proteomes" id="UP000694941"/>
    </source>
</evidence>
<feature type="compositionally biased region" description="Basic and acidic residues" evidence="8">
    <location>
        <begin position="490"/>
        <end position="501"/>
    </location>
</feature>
<sequence length="1602" mass="180116">MPSSEQHRSRAKTKSANTNNRERSQKGQDSKHSSSSNSYFDRSVASGSAGPSVCKRHKNLKKSSHRNPKKKHSKGKDQEKVSLSTVKSLVEYDDVSSDSSAFSETNHSVVDETDSLILSPPSKTSGSALSSKIKISDKRGIEKFRSYQRESCKERVSPAAKTSRHREKEKSSSPFFSRERKERDRDRTSKDFSSREGPNMYLHGREKDFERGFLYSFRESYEHSHPSDSDYYYERGRDNFRERTRKKSRTPEAPRAYRRSPSSSPVLRATKQRRRSPSDTRERDRPHNYSRSPSPYSRRTNAWSRSRSRSPFHNRSRRSRKSHSHSRSPPLKSRSRRSRSRSRSPYNSRRRKERSPSLSDPKFATSLAAELSKHRKARQLAKKKQRTNLTGEGTSLEKQQENGTTTANVSTAISVVVTDPIPISAAEKTVEIEDAEILPAVENQKTSIVAESQIKPETLITIPPPPPPDEKPPLPPLPTLPSLPLPPTIEPKEKTPEVVEKSDTPVYVRRKSIRDLPLPPGITEEDVTMSPEVEKEPTSPVITLPDLKKHHKRPSIIKPVEEETERSPNWGERCVEMFDIICQIGEGTYGQVYKAKDRDTGDLVALKKVRLENEKEGFPITAVREIKILKQLSHQSIVNLKEIVTDKQDALDFRKDKGAFYLVFEYMDHDLMGLLESGLVEFSEQHIASFMKQLLDGLRYCHRKNFLHRDIKCSNILMNNKGQIKLADFGLARLYSAEDKTRPYTNKVITLWYRPPELLLGEERYGPAIDVWSCGCILGELFTRKPIFQANQEMTQLEIISRLCGTPCPANWPKVIHLPHFHTFKPKKQYRRRIREEFSFLPTPALDLFDQMLELDPEKRITAENAIKCAWLKDVRPELMPPPDLPHWQDCHEMWSKKRRRQLRMEQDTSASTGQTLGIVPGQQQLSGGSGGSGSASGSISTILPESQNISLSSSVPQTQGSKLTQSSESSVEVKGSQNRVDVPVQHTESDTLATAVVQHDIQAVSERLSNPDVTHSVDKSLTPGSGVFSHFRHTPSQRESPVFTTKGCGDSLENRFGQENSAVQSSGDSHGLQSLFADQESLLNISMGLNMVLGVNKTSSDMYLGKRSQTVSSRLEAGQFNETNQFTGEQRTHGNVRQSSPQFTRISSSLSRSTSISEDLNQSLWSSSEDKTPGLGSEVKSRHFTFTAAERTSTKTSPNIEKGLLGQVYSATLGEASQMKASQLQNVLNLLVATIQKQGASGITSEQLAALSSLQIDSLSSKQMESIQVLLAAVFKQTKPQKPTDTQSTPSTYRTEHHSDAQLHEQEPVKDFSTVDCLDSMKGDTYDMKGRQEQVSLAEASGKYDTVYSKTYENKHESSNIPTYIRPMSGFLAQFHEGENWKDKSSIPTTDSNYNTTGIKTALSQLLSNQDLSIATTSTNSGIKSPTTFSSNFRAYSIGQGSSHSTANREVFGNEISQRGNNQSRSYGNVSPVSSVETFPSQNVIRQLDRLSASYSQGESRFGSSRERVTERMTRFEYNSENLSSQSLLGQNLDAEYSQGVYRREVPPEMTQAAPLNHPGNRPSDAPNSSDHYRDHEFMFDQDRDSHVYGRPGYSRRGDFY</sequence>
<dbReference type="PROSITE" id="PS00107">
    <property type="entry name" value="PROTEIN_KINASE_ATP"/>
    <property type="match status" value="1"/>
</dbReference>
<proteinExistence type="inferred from homology"/>
<protein>
    <submittedName>
        <fullName evidence="11">Cyclin-dependent kinase 12-like isoform X1</fullName>
    </submittedName>
</protein>
<feature type="compositionally biased region" description="Polar residues" evidence="8">
    <location>
        <begin position="121"/>
        <end position="130"/>
    </location>
</feature>
<feature type="compositionally biased region" description="Basic residues" evidence="8">
    <location>
        <begin position="306"/>
        <end position="326"/>
    </location>
</feature>
<feature type="compositionally biased region" description="Polar residues" evidence="8">
    <location>
        <begin position="97"/>
        <end position="108"/>
    </location>
</feature>
<evidence type="ECO:0000256" key="7">
    <source>
        <dbReference type="PROSITE-ProRule" id="PRU10141"/>
    </source>
</evidence>
<feature type="region of interest" description="Disordered" evidence="8">
    <location>
        <begin position="1123"/>
        <end position="1152"/>
    </location>
</feature>
<keyword evidence="2" id="KW-0723">Serine/threonine-protein kinase</keyword>
<feature type="compositionally biased region" description="Pro residues" evidence="8">
    <location>
        <begin position="463"/>
        <end position="489"/>
    </location>
</feature>
<comment type="similarity">
    <text evidence="1">Belongs to the protein kinase superfamily. CMGC Ser/Thr protein kinase family. CDC2/CDKX subfamily.</text>
</comment>
<feature type="compositionally biased region" description="Basic residues" evidence="8">
    <location>
        <begin position="54"/>
        <end position="74"/>
    </location>
</feature>
<feature type="compositionally biased region" description="Basic and acidic residues" evidence="8">
    <location>
        <begin position="1295"/>
        <end position="1308"/>
    </location>
</feature>
<dbReference type="CDD" id="cd07864">
    <property type="entry name" value="STKc_CDK12"/>
    <property type="match status" value="1"/>
</dbReference>
<evidence type="ECO:0000256" key="6">
    <source>
        <dbReference type="ARBA" id="ARBA00022840"/>
    </source>
</evidence>
<evidence type="ECO:0000313" key="11">
    <source>
        <dbReference type="RefSeq" id="XP_013781761.1"/>
    </source>
</evidence>
<feature type="region of interest" description="Disordered" evidence="8">
    <location>
        <begin position="221"/>
        <end position="405"/>
    </location>
</feature>
<keyword evidence="10" id="KW-1185">Reference proteome</keyword>
<dbReference type="InterPro" id="IPR011009">
    <property type="entry name" value="Kinase-like_dom_sf"/>
</dbReference>
<feature type="region of interest" description="Disordered" evidence="8">
    <location>
        <begin position="463"/>
        <end position="501"/>
    </location>
</feature>
<feature type="compositionally biased region" description="Low complexity" evidence="8">
    <location>
        <begin position="289"/>
        <end position="299"/>
    </location>
</feature>
<dbReference type="PANTHER" id="PTHR24056">
    <property type="entry name" value="CELL DIVISION PROTEIN KINASE"/>
    <property type="match status" value="1"/>
</dbReference>